<feature type="coiled-coil region" evidence="1">
    <location>
        <begin position="264"/>
        <end position="298"/>
    </location>
</feature>
<reference evidence="3 4" key="1">
    <citation type="submission" date="2017-03" db="EMBL/GenBank/DDBJ databases">
        <title>An alternative strategy for trypanosome survival in the mammalian bloodstream revealed through genome and transcriptome analysis of the ubiquitous bovine parasite Trypanosoma (Megatrypanum) theileri.</title>
        <authorList>
            <person name="Kelly S."/>
            <person name="Ivens A."/>
            <person name="Mott A."/>
            <person name="O'Neill E."/>
            <person name="Emms D."/>
            <person name="Macleod O."/>
            <person name="Voorheis P."/>
            <person name="Matthews J."/>
            <person name="Matthews K."/>
            <person name="Carrington M."/>
        </authorList>
    </citation>
    <scope>NUCLEOTIDE SEQUENCE [LARGE SCALE GENOMIC DNA]</scope>
    <source>
        <strain evidence="3">Edinburgh</strain>
    </source>
</reference>
<dbReference type="EMBL" id="NBCO01000017">
    <property type="protein sequence ID" value="ORC88282.1"/>
    <property type="molecule type" value="Genomic_DNA"/>
</dbReference>
<comment type="caution">
    <text evidence="3">The sequence shown here is derived from an EMBL/GenBank/DDBJ whole genome shotgun (WGS) entry which is preliminary data.</text>
</comment>
<evidence type="ECO:0000256" key="2">
    <source>
        <dbReference type="SAM" id="MobiDB-lite"/>
    </source>
</evidence>
<dbReference type="AlphaFoldDB" id="A0A1X0NUC7"/>
<accession>A0A1X0NUC7</accession>
<organism evidence="3 4">
    <name type="scientific">Trypanosoma theileri</name>
    <dbReference type="NCBI Taxonomy" id="67003"/>
    <lineage>
        <taxon>Eukaryota</taxon>
        <taxon>Discoba</taxon>
        <taxon>Euglenozoa</taxon>
        <taxon>Kinetoplastea</taxon>
        <taxon>Metakinetoplastina</taxon>
        <taxon>Trypanosomatida</taxon>
        <taxon>Trypanosomatidae</taxon>
        <taxon>Trypanosoma</taxon>
    </lineage>
</organism>
<evidence type="ECO:0000313" key="3">
    <source>
        <dbReference type="EMBL" id="ORC88282.1"/>
    </source>
</evidence>
<name>A0A1X0NUC7_9TRYP</name>
<proteinExistence type="predicted"/>
<evidence type="ECO:0000313" key="4">
    <source>
        <dbReference type="Proteomes" id="UP000192257"/>
    </source>
</evidence>
<feature type="compositionally biased region" description="Low complexity" evidence="2">
    <location>
        <begin position="133"/>
        <end position="146"/>
    </location>
</feature>
<sequence length="413" mass="47227">MSHSIHGITVPPNTTRTPTAFTAQLQERTEDHKLSRTAGLTENKYRNRTSINKNDNNNNNNSINTTVYCCGAVKGVDEQNGHKKDVLSLEAEVHRLKAENEKLRVVEEQFWALLRENESLKTAHAAEEKRTPTTTTTTIISNSNSNSRRRRGIIKEKMEEGEVNDREEEDAWRRSSCVRALRECMDLLLSRELRDEVPGSCDDVRQQQLQRGDSVATYLLWLRAKQRREQPHTHTIDINRNTSKHTNGDDEEILPSLTTLPQKQEREKEEKEGMEYKLAIMENELRETREMLELTNASRVAALEDTARMSAQVSTLKAHLQQLLNTNMPNPRNVEMLRSENDELLRTVEKQSRDIMLRDQLLADMRVTLQQMRDARSAAEVSLAEEVKRAREGLLLRRGTTSFGSVAGTSAPC</sequence>
<gene>
    <name evidence="3" type="ORF">TM35_000171540</name>
</gene>
<dbReference type="GeneID" id="39986013"/>
<dbReference type="OrthoDB" id="248995at2759"/>
<dbReference type="Proteomes" id="UP000192257">
    <property type="component" value="Unassembled WGS sequence"/>
</dbReference>
<evidence type="ECO:0000256" key="1">
    <source>
        <dbReference type="SAM" id="Coils"/>
    </source>
</evidence>
<protein>
    <submittedName>
        <fullName evidence="3">Uncharacterized protein</fullName>
    </submittedName>
</protein>
<feature type="region of interest" description="Disordered" evidence="2">
    <location>
        <begin position="123"/>
        <end position="147"/>
    </location>
</feature>
<feature type="region of interest" description="Disordered" evidence="2">
    <location>
        <begin position="230"/>
        <end position="253"/>
    </location>
</feature>
<keyword evidence="1" id="KW-0175">Coiled coil</keyword>
<dbReference type="RefSeq" id="XP_028882348.1">
    <property type="nucleotide sequence ID" value="XM_029026233.1"/>
</dbReference>
<keyword evidence="4" id="KW-1185">Reference proteome</keyword>
<dbReference type="VEuPathDB" id="TriTrypDB:TM35_000171540"/>